<keyword evidence="7" id="KW-0695">RNA-directed DNA polymerase</keyword>
<protein>
    <recommendedName>
        <fullName evidence="1">RNA-directed DNA polymerase</fullName>
        <ecNumber evidence="1">2.7.7.49</ecNumber>
    </recommendedName>
</protein>
<dbReference type="InterPro" id="IPR000477">
    <property type="entry name" value="RT_dom"/>
</dbReference>
<feature type="compositionally biased region" description="Basic and acidic residues" evidence="8">
    <location>
        <begin position="164"/>
        <end position="176"/>
    </location>
</feature>
<keyword evidence="4" id="KW-0540">Nuclease</keyword>
<dbReference type="AlphaFoldDB" id="A0AAW2JP23"/>
<accession>A0AAW2JP23</accession>
<evidence type="ECO:0000313" key="11">
    <source>
        <dbReference type="EMBL" id="KAL0295328.1"/>
    </source>
</evidence>
<dbReference type="EC" id="2.7.7.49" evidence="1"/>
<proteinExistence type="predicted"/>
<evidence type="ECO:0000256" key="6">
    <source>
        <dbReference type="ARBA" id="ARBA00022801"/>
    </source>
</evidence>
<evidence type="ECO:0000256" key="4">
    <source>
        <dbReference type="ARBA" id="ARBA00022722"/>
    </source>
</evidence>
<dbReference type="CDD" id="cd00303">
    <property type="entry name" value="retropepsin_like"/>
    <property type="match status" value="1"/>
</dbReference>
<evidence type="ECO:0000256" key="2">
    <source>
        <dbReference type="ARBA" id="ARBA00022679"/>
    </source>
</evidence>
<dbReference type="SUPFAM" id="SSF56672">
    <property type="entry name" value="DNA/RNA polymerases"/>
    <property type="match status" value="1"/>
</dbReference>
<dbReference type="GO" id="GO:0004519">
    <property type="term" value="F:endonuclease activity"/>
    <property type="evidence" value="ECO:0007669"/>
    <property type="project" value="UniProtKB-KW"/>
</dbReference>
<feature type="domain" description="Reverse transcriptase" evidence="9">
    <location>
        <begin position="276"/>
        <end position="366"/>
    </location>
</feature>
<reference evidence="11" key="1">
    <citation type="submission" date="2020-06" db="EMBL/GenBank/DDBJ databases">
        <authorList>
            <person name="Li T."/>
            <person name="Hu X."/>
            <person name="Zhang T."/>
            <person name="Song X."/>
            <person name="Zhang H."/>
            <person name="Dai N."/>
            <person name="Sheng W."/>
            <person name="Hou X."/>
            <person name="Wei L."/>
        </authorList>
    </citation>
    <scope>NUCLEOTIDE SEQUENCE</scope>
    <source>
        <strain evidence="11">G02</strain>
        <tissue evidence="11">Leaf</tissue>
    </source>
</reference>
<feature type="region of interest" description="Disordered" evidence="8">
    <location>
        <begin position="164"/>
        <end position="200"/>
    </location>
</feature>
<evidence type="ECO:0000256" key="1">
    <source>
        <dbReference type="ARBA" id="ARBA00012493"/>
    </source>
</evidence>
<dbReference type="InterPro" id="IPR043502">
    <property type="entry name" value="DNA/RNA_pol_sf"/>
</dbReference>
<reference evidence="11" key="2">
    <citation type="journal article" date="2024" name="Plant">
        <title>Genomic evolution and insights into agronomic trait innovations of Sesamum species.</title>
        <authorList>
            <person name="Miao H."/>
            <person name="Wang L."/>
            <person name="Qu L."/>
            <person name="Liu H."/>
            <person name="Sun Y."/>
            <person name="Le M."/>
            <person name="Wang Q."/>
            <person name="Wei S."/>
            <person name="Zheng Y."/>
            <person name="Lin W."/>
            <person name="Duan Y."/>
            <person name="Cao H."/>
            <person name="Xiong S."/>
            <person name="Wang X."/>
            <person name="Wei L."/>
            <person name="Li C."/>
            <person name="Ma Q."/>
            <person name="Ju M."/>
            <person name="Zhao R."/>
            <person name="Li G."/>
            <person name="Mu C."/>
            <person name="Tian Q."/>
            <person name="Mei H."/>
            <person name="Zhang T."/>
            <person name="Gao T."/>
            <person name="Zhang H."/>
        </authorList>
    </citation>
    <scope>NUCLEOTIDE SEQUENCE</scope>
    <source>
        <strain evidence="11">G02</strain>
    </source>
</reference>
<dbReference type="EMBL" id="JACGWJ010000057">
    <property type="protein sequence ID" value="KAL0295328.1"/>
    <property type="molecule type" value="Genomic_DNA"/>
</dbReference>
<dbReference type="InterPro" id="IPR043128">
    <property type="entry name" value="Rev_trsase/Diguanyl_cyclase"/>
</dbReference>
<keyword evidence="2" id="KW-0808">Transferase</keyword>
<dbReference type="InterPro" id="IPR041373">
    <property type="entry name" value="RT_RNaseH"/>
</dbReference>
<gene>
    <name evidence="11" type="ORF">Sradi_6841300</name>
</gene>
<evidence type="ECO:0000259" key="9">
    <source>
        <dbReference type="Pfam" id="PF00078"/>
    </source>
</evidence>
<evidence type="ECO:0000256" key="3">
    <source>
        <dbReference type="ARBA" id="ARBA00022695"/>
    </source>
</evidence>
<keyword evidence="6" id="KW-0378">Hydrolase</keyword>
<keyword evidence="5" id="KW-0255">Endonuclease</keyword>
<evidence type="ECO:0000256" key="5">
    <source>
        <dbReference type="ARBA" id="ARBA00022759"/>
    </source>
</evidence>
<dbReference type="GO" id="GO:0016787">
    <property type="term" value="F:hydrolase activity"/>
    <property type="evidence" value="ECO:0007669"/>
    <property type="project" value="UniProtKB-KW"/>
</dbReference>
<evidence type="ECO:0000256" key="8">
    <source>
        <dbReference type="SAM" id="MobiDB-lite"/>
    </source>
</evidence>
<dbReference type="PANTHER" id="PTHR24559:SF430">
    <property type="entry name" value="RNA-DIRECTED DNA POLYMERASE"/>
    <property type="match status" value="1"/>
</dbReference>
<dbReference type="GO" id="GO:0003964">
    <property type="term" value="F:RNA-directed DNA polymerase activity"/>
    <property type="evidence" value="ECO:0007669"/>
    <property type="project" value="UniProtKB-KW"/>
</dbReference>
<evidence type="ECO:0000259" key="10">
    <source>
        <dbReference type="Pfam" id="PF17917"/>
    </source>
</evidence>
<keyword evidence="3" id="KW-0548">Nucleotidyltransferase</keyword>
<dbReference type="Pfam" id="PF17917">
    <property type="entry name" value="RT_RNaseH"/>
    <property type="match status" value="1"/>
</dbReference>
<comment type="caution">
    <text evidence="11">The sequence shown here is derived from an EMBL/GenBank/DDBJ whole genome shotgun (WGS) entry which is preliminary data.</text>
</comment>
<name>A0AAW2JP23_SESRA</name>
<dbReference type="Gene3D" id="3.30.70.270">
    <property type="match status" value="1"/>
</dbReference>
<dbReference type="Pfam" id="PF00078">
    <property type="entry name" value="RVT_1"/>
    <property type="match status" value="1"/>
</dbReference>
<sequence length="495" mass="55317">MEDTPLIQFGRAERSGPQTMHNDALVITTILANYEVGRIFIDFGSSTDILFGEAYDQMQLGDVSLEKVNTSLYGFAGEVMHPRDMVSLPLTMGRGTARKTCLLKFLVVDVPSLYHVILGRPTLNTFQAVISTYHMKIKFPTPRGIGEVQGDPLQSRRCYVDAVRRGEKRGGDDTQDKAPPSKKGKTPKEKISEATETPAKVQPAEELLNIQIIPGDPDKTTRIGSHLSEEAKKEITLCLQRNGTSSYRPHKTWRELTLRIPSDHARPRRSKESFITSEGTFCYVAMPFGLKNAGATYQRLVDKIFRPQIGRNMEVYVDDMLVKSKKTEDHTKDLEETFSVLRKYKLKLNPAKCAFGVQSGRFLGFMVTQRGIEANPLKIKAIIDMKAPICIYEAPPASKALARGYPVPMLVSHPQVVSSVLVREEGGKQLPIYYVSKVLDGAEGRYTPIEKVALALVVTARRLRPYFLSHPIGVRTNTPLKQTLGKPDTSRRLVK</sequence>
<dbReference type="InterPro" id="IPR053134">
    <property type="entry name" value="RNA-dir_DNA_polymerase"/>
</dbReference>
<dbReference type="PANTHER" id="PTHR24559">
    <property type="entry name" value="TRANSPOSON TY3-I GAG-POL POLYPROTEIN"/>
    <property type="match status" value="1"/>
</dbReference>
<dbReference type="CDD" id="cd01647">
    <property type="entry name" value="RT_LTR"/>
    <property type="match status" value="1"/>
</dbReference>
<dbReference type="InterPro" id="IPR021109">
    <property type="entry name" value="Peptidase_aspartic_dom_sf"/>
</dbReference>
<feature type="domain" description="Reverse transcriptase RNase H-like" evidence="10">
    <location>
        <begin position="417"/>
        <end position="493"/>
    </location>
</feature>
<dbReference type="Gene3D" id="2.40.70.10">
    <property type="entry name" value="Acid Proteases"/>
    <property type="match status" value="1"/>
</dbReference>
<organism evidence="11">
    <name type="scientific">Sesamum radiatum</name>
    <name type="common">Black benniseed</name>
    <dbReference type="NCBI Taxonomy" id="300843"/>
    <lineage>
        <taxon>Eukaryota</taxon>
        <taxon>Viridiplantae</taxon>
        <taxon>Streptophyta</taxon>
        <taxon>Embryophyta</taxon>
        <taxon>Tracheophyta</taxon>
        <taxon>Spermatophyta</taxon>
        <taxon>Magnoliopsida</taxon>
        <taxon>eudicotyledons</taxon>
        <taxon>Gunneridae</taxon>
        <taxon>Pentapetalae</taxon>
        <taxon>asterids</taxon>
        <taxon>lamiids</taxon>
        <taxon>Lamiales</taxon>
        <taxon>Pedaliaceae</taxon>
        <taxon>Sesamum</taxon>
    </lineage>
</organism>
<evidence type="ECO:0000256" key="7">
    <source>
        <dbReference type="ARBA" id="ARBA00022918"/>
    </source>
</evidence>